<dbReference type="SMART" id="SM00490">
    <property type="entry name" value="HELICc"/>
    <property type="match status" value="1"/>
</dbReference>
<dbReference type="Proteomes" id="UP000266113">
    <property type="component" value="Unassembled WGS sequence"/>
</dbReference>
<proteinExistence type="predicted"/>
<evidence type="ECO:0000313" key="8">
    <source>
        <dbReference type="Proteomes" id="UP000266113"/>
    </source>
</evidence>
<dbReference type="SMART" id="SM00487">
    <property type="entry name" value="DEXDc"/>
    <property type="match status" value="1"/>
</dbReference>
<dbReference type="Pfam" id="PF04851">
    <property type="entry name" value="ResIII"/>
    <property type="match status" value="1"/>
</dbReference>
<comment type="caution">
    <text evidence="7">The sequence shown here is derived from an EMBL/GenBank/DDBJ whole genome shotgun (WGS) entry which is preliminary data.</text>
</comment>
<dbReference type="GO" id="GO:0016787">
    <property type="term" value="F:hydrolase activity"/>
    <property type="evidence" value="ECO:0007669"/>
    <property type="project" value="UniProtKB-KW"/>
</dbReference>
<dbReference type="InterPro" id="IPR001650">
    <property type="entry name" value="Helicase_C-like"/>
</dbReference>
<sequence length="721" mass="79504">MLRDLELAPVYDSASSDLVRDLISPLMEQAHKYSRGVGYFSSGWLREASDGIVALVHNGGTGRIVTSPILQPEDWSAFHKGDEAKQNSILRASLQVAIEDLADSLEHDTRNTLAWLIADGLLEFRFAIARPRWAGGDYHDKVWVFRDTKDDRVALHGSFNDSVKGTLNGEAISVFKSWVPGQDAYVGLHERRLEDLWSGANAQFVVRTIPEASRQELIRLRTTPDRPYAVPGTAKQGQASAPVPHVAVDLRPFQKAAIDAWVAQGRKGILEMATGTGKTYTALAAAAQEYQRSGRLALVVLVPYLHLLEQWRKHCEAFGFSPILCGTGHADWRLDVPSAVSDFRIGLSSAICILAVHKTASGQDFSKAVKSLSAESTLVIGDEVHGLGATGFQSAMLPMAGMHLGLSATPRRWFDEAGTAAIGECFGGVCFEFTLAEAMEQGYLAQYEYHPVLVALTDDELEQYQELTTAIVRLHEAAKKDSRLDRALKKALIDRAQVVWAAREKLPCLVSEIRKLMESANERGERLHHVLVYCAPGEHKRVLRELASLGLRCHEFVYTVSSAERETVLGQFEAGAIEVLVAVRCLDEGVDVPATQTAFFLASTMNPRQFVQRRGRVLRLSVGKSEAVIYDFLVVPPRDVTDISRDTSLSLLRREMPRFAEFSSAAKNTFAARKVVFDLLDSYQALNMLDETPWELYEQALAGESEIGGADDPIVRGDLNG</sequence>
<dbReference type="PROSITE" id="PS51192">
    <property type="entry name" value="HELICASE_ATP_BIND_1"/>
    <property type="match status" value="1"/>
</dbReference>
<dbReference type="CDD" id="cd17926">
    <property type="entry name" value="DEXHc_RE"/>
    <property type="match status" value="1"/>
</dbReference>
<dbReference type="AlphaFoldDB" id="A0A398DZJ8"/>
<dbReference type="GO" id="GO:0003677">
    <property type="term" value="F:DNA binding"/>
    <property type="evidence" value="ECO:0007669"/>
    <property type="project" value="InterPro"/>
</dbReference>
<organism evidence="7 8">
    <name type="scientific">Candidatus Cryosericum septentrionale</name>
    <dbReference type="NCBI Taxonomy" id="2290913"/>
    <lineage>
        <taxon>Bacteria</taxon>
        <taxon>Pseudomonadati</taxon>
        <taxon>Caldisericota/Cryosericota group</taxon>
        <taxon>Candidatus Cryosericota</taxon>
        <taxon>Candidatus Cryosericia</taxon>
        <taxon>Candidatus Cryosericales</taxon>
        <taxon>Candidatus Cryosericaceae</taxon>
        <taxon>Candidatus Cryosericum</taxon>
    </lineage>
</organism>
<evidence type="ECO:0000259" key="5">
    <source>
        <dbReference type="PROSITE" id="PS51192"/>
    </source>
</evidence>
<evidence type="ECO:0000259" key="6">
    <source>
        <dbReference type="PROSITE" id="PS51194"/>
    </source>
</evidence>
<dbReference type="PANTHER" id="PTHR11274">
    <property type="entry name" value="RAD25/XP-B DNA REPAIR HELICASE"/>
    <property type="match status" value="1"/>
</dbReference>
<dbReference type="OrthoDB" id="9802848at2"/>
<feature type="domain" description="Helicase C-terminal" evidence="6">
    <location>
        <begin position="512"/>
        <end position="670"/>
    </location>
</feature>
<keyword evidence="8" id="KW-1185">Reference proteome</keyword>
<dbReference type="InterPro" id="IPR050615">
    <property type="entry name" value="ATP-dep_DNA_Helicase"/>
</dbReference>
<dbReference type="GO" id="GO:0004386">
    <property type="term" value="F:helicase activity"/>
    <property type="evidence" value="ECO:0007669"/>
    <property type="project" value="UniProtKB-KW"/>
</dbReference>
<evidence type="ECO:0000256" key="3">
    <source>
        <dbReference type="ARBA" id="ARBA00022806"/>
    </source>
</evidence>
<dbReference type="InterPro" id="IPR006935">
    <property type="entry name" value="Helicase/UvrB_N"/>
</dbReference>
<keyword evidence="1" id="KW-0547">Nucleotide-binding</keyword>
<keyword evidence="2" id="KW-0378">Hydrolase</keyword>
<dbReference type="InterPro" id="IPR027417">
    <property type="entry name" value="P-loop_NTPase"/>
</dbReference>
<dbReference type="PANTHER" id="PTHR11274:SF0">
    <property type="entry name" value="GENERAL TRANSCRIPTION AND DNA REPAIR FACTOR IIH HELICASE SUBUNIT XPB"/>
    <property type="match status" value="1"/>
</dbReference>
<reference evidence="7 8" key="1">
    <citation type="submission" date="2018-09" db="EMBL/GenBank/DDBJ databases">
        <title>Discovery and Ecogenomic Context for Candidatus Cryosericales, a Global Caldiserica Order Active in Thawing Permafrost.</title>
        <authorList>
            <person name="Martinez M.A."/>
            <person name="Woodcroft B.J."/>
            <person name="Ignacio Espinoza J.C."/>
            <person name="Zayed A."/>
            <person name="Singleton C.M."/>
            <person name="Boyd J."/>
            <person name="Li Y.-F."/>
            <person name="Purvine S."/>
            <person name="Maughan H."/>
            <person name="Hodgkins S.B."/>
            <person name="Anderson D."/>
            <person name="Sederholm M."/>
            <person name="Temperton B."/>
            <person name="Saleska S.R."/>
            <person name="Tyson G.W."/>
            <person name="Rich V.I."/>
        </authorList>
    </citation>
    <scope>NUCLEOTIDE SEQUENCE [LARGE SCALE GENOMIC DNA]</scope>
    <source>
        <strain evidence="7 8">SMC1</strain>
    </source>
</reference>
<accession>A0A398DZJ8</accession>
<feature type="domain" description="Helicase ATP-binding" evidence="5">
    <location>
        <begin position="259"/>
        <end position="428"/>
    </location>
</feature>
<dbReference type="RefSeq" id="WP_119086514.1">
    <property type="nucleotide sequence ID" value="NZ_QXIY01000044.1"/>
</dbReference>
<dbReference type="GO" id="GO:0005524">
    <property type="term" value="F:ATP binding"/>
    <property type="evidence" value="ECO:0007669"/>
    <property type="project" value="UniProtKB-KW"/>
</dbReference>
<dbReference type="PROSITE" id="PS51194">
    <property type="entry name" value="HELICASE_CTER"/>
    <property type="match status" value="1"/>
</dbReference>
<keyword evidence="3" id="KW-0347">Helicase</keyword>
<name>A0A398DZJ8_9BACT</name>
<dbReference type="InterPro" id="IPR014001">
    <property type="entry name" value="Helicase_ATP-bd"/>
</dbReference>
<protein>
    <recommendedName>
        <fullName evidence="9">DEAD/DEAH box helicase</fullName>
    </recommendedName>
</protein>
<dbReference type="SUPFAM" id="SSF52540">
    <property type="entry name" value="P-loop containing nucleoside triphosphate hydrolases"/>
    <property type="match status" value="2"/>
</dbReference>
<evidence type="ECO:0000313" key="7">
    <source>
        <dbReference type="EMBL" id="RIE15821.1"/>
    </source>
</evidence>
<dbReference type="CDD" id="cd09179">
    <property type="entry name" value="PLDc_N_DEXD_a"/>
    <property type="match status" value="1"/>
</dbReference>
<dbReference type="Pfam" id="PF00271">
    <property type="entry name" value="Helicase_C"/>
    <property type="match status" value="1"/>
</dbReference>
<evidence type="ECO:0000256" key="1">
    <source>
        <dbReference type="ARBA" id="ARBA00022741"/>
    </source>
</evidence>
<dbReference type="Gene3D" id="3.40.50.300">
    <property type="entry name" value="P-loop containing nucleotide triphosphate hydrolases"/>
    <property type="match status" value="2"/>
</dbReference>
<evidence type="ECO:0000256" key="2">
    <source>
        <dbReference type="ARBA" id="ARBA00022801"/>
    </source>
</evidence>
<dbReference type="EMBL" id="QXIY01000044">
    <property type="protein sequence ID" value="RIE15821.1"/>
    <property type="molecule type" value="Genomic_DNA"/>
</dbReference>
<evidence type="ECO:0000256" key="4">
    <source>
        <dbReference type="ARBA" id="ARBA00022840"/>
    </source>
</evidence>
<keyword evidence="4" id="KW-0067">ATP-binding</keyword>
<evidence type="ECO:0008006" key="9">
    <source>
        <dbReference type="Google" id="ProtNLM"/>
    </source>
</evidence>
<gene>
    <name evidence="7" type="ORF">SMC1_09395</name>
</gene>